<keyword evidence="1" id="KW-1133">Transmembrane helix</keyword>
<evidence type="ECO:0000313" key="3">
    <source>
        <dbReference type="Proteomes" id="UP000255334"/>
    </source>
</evidence>
<comment type="caution">
    <text evidence="2">The sequence shown here is derived from an EMBL/GenBank/DDBJ whole genome shotgun (WGS) entry which is preliminary data.</text>
</comment>
<keyword evidence="1" id="KW-0472">Membrane</keyword>
<dbReference type="RefSeq" id="WP_115478422.1">
    <property type="nucleotide sequence ID" value="NZ_QRBF01000004.1"/>
</dbReference>
<evidence type="ECO:0000256" key="1">
    <source>
        <dbReference type="SAM" id="Phobius"/>
    </source>
</evidence>
<keyword evidence="3" id="KW-1185">Reference proteome</keyword>
<sequence>MKKVFRYIGIAVGTMSTLIVVTVMMLYIVGEHDLSSKGDACMASEDFVAVRSQLQEAMASGDIDQAIMDRERKNIARAKEYCVNGQMKESRTLLVNVMMDASILSDGVYERKLNAAKKEDDHGDPKNP</sequence>
<feature type="transmembrane region" description="Helical" evidence="1">
    <location>
        <begin position="7"/>
        <end position="29"/>
    </location>
</feature>
<dbReference type="EMBL" id="QRBF01000004">
    <property type="protein sequence ID" value="RDS83382.1"/>
    <property type="molecule type" value="Genomic_DNA"/>
</dbReference>
<gene>
    <name evidence="2" type="ORF">DWU99_12670</name>
</gene>
<organism evidence="2 3">
    <name type="scientific">Dyella psychrodurans</name>
    <dbReference type="NCBI Taxonomy" id="1927960"/>
    <lineage>
        <taxon>Bacteria</taxon>
        <taxon>Pseudomonadati</taxon>
        <taxon>Pseudomonadota</taxon>
        <taxon>Gammaproteobacteria</taxon>
        <taxon>Lysobacterales</taxon>
        <taxon>Rhodanobacteraceae</taxon>
        <taxon>Dyella</taxon>
    </lineage>
</organism>
<reference evidence="2 3" key="1">
    <citation type="submission" date="2018-07" db="EMBL/GenBank/DDBJ databases">
        <title>Dyella monticola sp. nov. and Dyella psychrodurans sp. nov. isolated from monsoon evergreen broad-leaved forest soil of Dinghu Mountain, China.</title>
        <authorList>
            <person name="Gao Z."/>
            <person name="Qiu L."/>
        </authorList>
    </citation>
    <scope>NUCLEOTIDE SEQUENCE [LARGE SCALE GENOMIC DNA]</scope>
    <source>
        <strain evidence="2 3">4MSK11</strain>
    </source>
</reference>
<accession>A0A370X4X1</accession>
<proteinExistence type="predicted"/>
<evidence type="ECO:0000313" key="2">
    <source>
        <dbReference type="EMBL" id="RDS83382.1"/>
    </source>
</evidence>
<protein>
    <submittedName>
        <fullName evidence="2">Uncharacterized protein</fullName>
    </submittedName>
</protein>
<dbReference type="AlphaFoldDB" id="A0A370X4X1"/>
<keyword evidence="1" id="KW-0812">Transmembrane</keyword>
<dbReference type="Proteomes" id="UP000255334">
    <property type="component" value="Unassembled WGS sequence"/>
</dbReference>
<name>A0A370X4X1_9GAMM</name>